<dbReference type="SUPFAM" id="SSF52096">
    <property type="entry name" value="ClpP/crotonase"/>
    <property type="match status" value="1"/>
</dbReference>
<dbReference type="Gene3D" id="3.90.226.10">
    <property type="entry name" value="2-enoyl-CoA Hydratase, Chain A, domain 1"/>
    <property type="match status" value="1"/>
</dbReference>
<dbReference type="InterPro" id="IPR005151">
    <property type="entry name" value="Tail-specific_protease"/>
</dbReference>
<gene>
    <name evidence="3" type="ORF">GCM10009105_27800</name>
</gene>
<organism evidence="3 4">
    <name type="scientific">Dokdonella soli</name>
    <dbReference type="NCBI Taxonomy" id="529810"/>
    <lineage>
        <taxon>Bacteria</taxon>
        <taxon>Pseudomonadati</taxon>
        <taxon>Pseudomonadota</taxon>
        <taxon>Gammaproteobacteria</taxon>
        <taxon>Lysobacterales</taxon>
        <taxon>Rhodanobacteraceae</taxon>
        <taxon>Dokdonella</taxon>
    </lineage>
</organism>
<feature type="chain" id="PRO_5045791015" evidence="1">
    <location>
        <begin position="29"/>
        <end position="373"/>
    </location>
</feature>
<evidence type="ECO:0000259" key="2">
    <source>
        <dbReference type="SMART" id="SM00245"/>
    </source>
</evidence>
<dbReference type="Proteomes" id="UP001501523">
    <property type="component" value="Unassembled WGS sequence"/>
</dbReference>
<keyword evidence="4" id="KW-1185">Reference proteome</keyword>
<reference evidence="4" key="1">
    <citation type="journal article" date="2019" name="Int. J. Syst. Evol. Microbiol.">
        <title>The Global Catalogue of Microorganisms (GCM) 10K type strain sequencing project: providing services to taxonomists for standard genome sequencing and annotation.</title>
        <authorList>
            <consortium name="The Broad Institute Genomics Platform"/>
            <consortium name="The Broad Institute Genome Sequencing Center for Infectious Disease"/>
            <person name="Wu L."/>
            <person name="Ma J."/>
        </authorList>
    </citation>
    <scope>NUCLEOTIDE SEQUENCE [LARGE SCALE GENOMIC DNA]</scope>
    <source>
        <strain evidence="4">JCM 15421</strain>
    </source>
</reference>
<dbReference type="SMART" id="SM00245">
    <property type="entry name" value="TSPc"/>
    <property type="match status" value="1"/>
</dbReference>
<evidence type="ECO:0000256" key="1">
    <source>
        <dbReference type="SAM" id="SignalP"/>
    </source>
</evidence>
<dbReference type="InterPro" id="IPR029045">
    <property type="entry name" value="ClpP/crotonase-like_dom_sf"/>
</dbReference>
<evidence type="ECO:0000313" key="4">
    <source>
        <dbReference type="Proteomes" id="UP001501523"/>
    </source>
</evidence>
<comment type="caution">
    <text evidence="3">The sequence shown here is derived from an EMBL/GenBank/DDBJ whole genome shotgun (WGS) entry which is preliminary data.</text>
</comment>
<dbReference type="Gene3D" id="3.30.750.44">
    <property type="match status" value="1"/>
</dbReference>
<dbReference type="PANTHER" id="PTHR11261">
    <property type="entry name" value="INTERPHOTORECEPTOR RETINOID-BINDING PROTEIN"/>
    <property type="match status" value="1"/>
</dbReference>
<feature type="domain" description="Tail specific protease" evidence="2">
    <location>
        <begin position="133"/>
        <end position="326"/>
    </location>
</feature>
<dbReference type="RefSeq" id="WP_343792170.1">
    <property type="nucleotide sequence ID" value="NZ_BAAAEU010000024.1"/>
</dbReference>
<sequence>MLHTTPRRLLRHGCCLLCALLPLSAAIAQSIPGGPAQADMTVDTTQRDHVVEALIQALNQGYVFPEQARKIEQSLRAHRRHGDYDKLSSAEKLAATLTEQLRGETNDQHLLVVYSEPEIPEQDANHKPSAEEQAEELAAMKSHNFGIERVERLPFNIGYLDLRAFAPPKEAAGAIAAAMTLLSNTQSLIIDLRRNGGGEPPTVALIASYLLDERTHLNDIYYREGNRTEQMWSADFVAGSRYGQTKDVYLLTSKNTFSAAEDLSYTLKNLKRATLVGETTGGGAHPGDFVRIDAHFSVFVPNGRSISPITHTDWEGKGVTPDLAVPAEDACKTAQMAILKKLLGSEHNPRSVARLKDRIAKVEQENTAGSMDQ</sequence>
<name>A0ABP3TWN2_9GAMM</name>
<dbReference type="EMBL" id="BAAAEU010000024">
    <property type="protein sequence ID" value="GAA0719375.1"/>
    <property type="molecule type" value="Genomic_DNA"/>
</dbReference>
<dbReference type="Pfam" id="PF11918">
    <property type="entry name" value="Peptidase_S41_N"/>
    <property type="match status" value="1"/>
</dbReference>
<accession>A0ABP3TWN2</accession>
<dbReference type="CDD" id="cd07563">
    <property type="entry name" value="Peptidase_S41_IRBP"/>
    <property type="match status" value="1"/>
</dbReference>
<keyword evidence="1" id="KW-0732">Signal</keyword>
<dbReference type="PANTHER" id="PTHR11261:SF3">
    <property type="entry name" value="RETINOL-BINDING PROTEIN 3"/>
    <property type="match status" value="1"/>
</dbReference>
<feature type="signal peptide" evidence="1">
    <location>
        <begin position="1"/>
        <end position="28"/>
    </location>
</feature>
<proteinExistence type="predicted"/>
<protein>
    <submittedName>
        <fullName evidence="3">S41 family peptidase</fullName>
    </submittedName>
</protein>
<evidence type="ECO:0000313" key="3">
    <source>
        <dbReference type="EMBL" id="GAA0719375.1"/>
    </source>
</evidence>
<dbReference type="Pfam" id="PF03572">
    <property type="entry name" value="Peptidase_S41"/>
    <property type="match status" value="1"/>
</dbReference>